<dbReference type="RefSeq" id="WP_279852032.1">
    <property type="nucleotide sequence ID" value="NZ_JAOCIA010000037.1"/>
</dbReference>
<name>A0AA42W5G0_9BURK</name>
<accession>A0AA42W5G0</accession>
<dbReference type="Proteomes" id="UP001161294">
    <property type="component" value="Unassembled WGS sequence"/>
</dbReference>
<protein>
    <submittedName>
        <fullName evidence="1">Uncharacterized protein</fullName>
    </submittedName>
</protein>
<dbReference type="AlphaFoldDB" id="A0AA42W5G0"/>
<dbReference type="EMBL" id="JAOCJW010000035">
    <property type="protein sequence ID" value="MDH2006848.1"/>
    <property type="molecule type" value="Genomic_DNA"/>
</dbReference>
<organism evidence="1 2">
    <name type="scientific">Comamonas aquatica</name>
    <dbReference type="NCBI Taxonomy" id="225991"/>
    <lineage>
        <taxon>Bacteria</taxon>
        <taxon>Pseudomonadati</taxon>
        <taxon>Pseudomonadota</taxon>
        <taxon>Betaproteobacteria</taxon>
        <taxon>Burkholderiales</taxon>
        <taxon>Comamonadaceae</taxon>
        <taxon>Comamonas</taxon>
    </lineage>
</organism>
<evidence type="ECO:0000313" key="1">
    <source>
        <dbReference type="EMBL" id="MDH2006848.1"/>
    </source>
</evidence>
<sequence length="295" mass="33829">MDLAKFEQELLAREMRDPVRSAAFVESAHFFLFQELLAREAEAIKGANAELYLENHRFTREDDVALQSRLDETLGRLCEPQARKRNKGLYDEAYHAEQSIQSYLNELRAAHPRLEAFAFEICLDTFGGNALAVDQEVKRARHQLMCEFPENFLEALKQSAAFVAYLKKQGSAEIKGHLIKLSATELGEPRCTLILVGPEVKELLASRATQHSQLSLLWADFMLGPWGMLEGRWGRSMRSPGLRILQGCEWSLTEKSSSAWKVLLQFVHEVYVKELYFMRLLLPPRRRSWSKGGRN</sequence>
<reference evidence="1" key="1">
    <citation type="submission" date="2022-09" db="EMBL/GenBank/DDBJ databases">
        <title>Intensive care unit water sources are persistently colonized with multi-drug resistant bacteria and are the site of extensive horizontal gene transfer of antibiotic resistance genes.</title>
        <authorList>
            <person name="Diorio-Toth L."/>
        </authorList>
    </citation>
    <scope>NUCLEOTIDE SEQUENCE</scope>
    <source>
        <strain evidence="1">GD03686</strain>
    </source>
</reference>
<evidence type="ECO:0000313" key="2">
    <source>
        <dbReference type="Proteomes" id="UP001161294"/>
    </source>
</evidence>
<comment type="caution">
    <text evidence="1">The sequence shown here is derived from an EMBL/GenBank/DDBJ whole genome shotgun (WGS) entry which is preliminary data.</text>
</comment>
<gene>
    <name evidence="1" type="ORF">N5J23_15060</name>
</gene>
<proteinExistence type="predicted"/>